<dbReference type="Proteomes" id="UP000179769">
    <property type="component" value="Unassembled WGS sequence"/>
</dbReference>
<evidence type="ECO:0000259" key="1">
    <source>
        <dbReference type="PROSITE" id="PS51186"/>
    </source>
</evidence>
<protein>
    <submittedName>
        <fullName evidence="2">Acetyltransferase</fullName>
    </submittedName>
</protein>
<dbReference type="SUPFAM" id="SSF55729">
    <property type="entry name" value="Acyl-CoA N-acyltransferases (Nat)"/>
    <property type="match status" value="1"/>
</dbReference>
<reference evidence="3" key="1">
    <citation type="submission" date="2016-07" db="EMBL/GenBank/DDBJ databases">
        <title>Frankia sp. NRRL B-16219 Genome sequencing.</title>
        <authorList>
            <person name="Ghodhbane-Gtari F."/>
            <person name="Swanson E."/>
            <person name="Gueddou A."/>
            <person name="Louati M."/>
            <person name="Nouioui I."/>
            <person name="Hezbri K."/>
            <person name="Abebe-Akele F."/>
            <person name="Simpson S."/>
            <person name="Morris K."/>
            <person name="Thomas K."/>
            <person name="Gtari M."/>
            <person name="Tisa L.S."/>
        </authorList>
    </citation>
    <scope>NUCLEOTIDE SEQUENCE [LARGE SCALE GENOMIC DNA]</scope>
    <source>
        <strain evidence="3">NRRL B-16219</strain>
    </source>
</reference>
<name>A0A1S1R332_9ACTN</name>
<dbReference type="Pfam" id="PF00583">
    <property type="entry name" value="Acetyltransf_1"/>
    <property type="match status" value="1"/>
</dbReference>
<comment type="caution">
    <text evidence="2">The sequence shown here is derived from an EMBL/GenBank/DDBJ whole genome shotgun (WGS) entry which is preliminary data.</text>
</comment>
<dbReference type="InterPro" id="IPR000182">
    <property type="entry name" value="GNAT_dom"/>
</dbReference>
<dbReference type="GO" id="GO:0016747">
    <property type="term" value="F:acyltransferase activity, transferring groups other than amino-acyl groups"/>
    <property type="evidence" value="ECO:0007669"/>
    <property type="project" value="InterPro"/>
</dbReference>
<gene>
    <name evidence="2" type="ORF">BBK14_13010</name>
</gene>
<organism evidence="2 3">
    <name type="scientific">Parafrankia soli</name>
    <dbReference type="NCBI Taxonomy" id="2599596"/>
    <lineage>
        <taxon>Bacteria</taxon>
        <taxon>Bacillati</taxon>
        <taxon>Actinomycetota</taxon>
        <taxon>Actinomycetes</taxon>
        <taxon>Frankiales</taxon>
        <taxon>Frankiaceae</taxon>
        <taxon>Parafrankia</taxon>
    </lineage>
</organism>
<proteinExistence type="predicted"/>
<dbReference type="OrthoDB" id="3213553at2"/>
<dbReference type="AlphaFoldDB" id="A0A1S1R332"/>
<evidence type="ECO:0000313" key="3">
    <source>
        <dbReference type="Proteomes" id="UP000179769"/>
    </source>
</evidence>
<feature type="domain" description="N-acetyltransferase" evidence="1">
    <location>
        <begin position="40"/>
        <end position="187"/>
    </location>
</feature>
<accession>A0A1S1R332</accession>
<keyword evidence="2" id="KW-0808">Transferase</keyword>
<evidence type="ECO:0000313" key="2">
    <source>
        <dbReference type="EMBL" id="OHV40121.1"/>
    </source>
</evidence>
<dbReference type="RefSeq" id="WP_071060837.1">
    <property type="nucleotide sequence ID" value="NZ_JBFLUH010000009.1"/>
</dbReference>
<dbReference type="Gene3D" id="3.40.630.30">
    <property type="match status" value="1"/>
</dbReference>
<dbReference type="EMBL" id="MAXA01000080">
    <property type="protein sequence ID" value="OHV40121.1"/>
    <property type="molecule type" value="Genomic_DNA"/>
</dbReference>
<keyword evidence="3" id="KW-1185">Reference proteome</keyword>
<dbReference type="PROSITE" id="PS51186">
    <property type="entry name" value="GNAT"/>
    <property type="match status" value="1"/>
</dbReference>
<dbReference type="InterPro" id="IPR016181">
    <property type="entry name" value="Acyl_CoA_acyltransferase"/>
</dbReference>
<sequence length="187" mass="19591">MGEGPTLTTARLRALPLTVWNAGFVAEELAQAMVAANHGAPVRLAAGELFGGAVDSAPADSTPADSVATDPTGVRRELRRRIGAGRGILTWVLRADDGTALGLLAADMHAARAAVGVRVSAAHRRDGYAAEAVRAVASWLEYRGVLVGTRVRVGDTAAKRLAQSTAFVPTGVLLTERRRLWIRPPPG</sequence>